<evidence type="ECO:0000313" key="2">
    <source>
        <dbReference type="EMBL" id="EEF57188.1"/>
    </source>
</evidence>
<gene>
    <name evidence="2" type="ORF">Cflav_PD0195</name>
</gene>
<feature type="chain" id="PRO_5002894625" description="DUF3568 family protein" evidence="1">
    <location>
        <begin position="25"/>
        <end position="130"/>
    </location>
</feature>
<name>B9XSI8_PEDPL</name>
<accession>B9XSI8</accession>
<sequence length="130" mass="14021" precursor="true">MKNKFLILLLVAGLASLVAGCVSTVDGRSEAGIPFLKDSVEGRYERTVPVVFAAAKQVLAFNGALVAENTLNNSLEARIAQREVFVRVQELDPVKPITRLVVQTRTPAGGTDIDLAHEIEKQIALKMAAH</sequence>
<comment type="caution">
    <text evidence="2">The sequence shown here is derived from an EMBL/GenBank/DDBJ whole genome shotgun (WGS) entry which is preliminary data.</text>
</comment>
<dbReference type="STRING" id="320771.Cflav_PD0195"/>
<dbReference type="Proteomes" id="UP000003688">
    <property type="component" value="Unassembled WGS sequence"/>
</dbReference>
<evidence type="ECO:0000256" key="1">
    <source>
        <dbReference type="SAM" id="SignalP"/>
    </source>
</evidence>
<dbReference type="RefSeq" id="WP_007418771.1">
    <property type="nucleotide sequence ID" value="NZ_ABOX02000081.1"/>
</dbReference>
<keyword evidence="3" id="KW-1185">Reference proteome</keyword>
<evidence type="ECO:0000313" key="3">
    <source>
        <dbReference type="Proteomes" id="UP000003688"/>
    </source>
</evidence>
<dbReference type="OrthoDB" id="9892481at2"/>
<dbReference type="PROSITE" id="PS51257">
    <property type="entry name" value="PROKAR_LIPOPROTEIN"/>
    <property type="match status" value="1"/>
</dbReference>
<dbReference type="EMBL" id="ABOX02000081">
    <property type="protein sequence ID" value="EEF57188.1"/>
    <property type="molecule type" value="Genomic_DNA"/>
</dbReference>
<feature type="signal peptide" evidence="1">
    <location>
        <begin position="1"/>
        <end position="24"/>
    </location>
</feature>
<dbReference type="AlphaFoldDB" id="B9XSI8"/>
<keyword evidence="1" id="KW-0732">Signal</keyword>
<evidence type="ECO:0008006" key="4">
    <source>
        <dbReference type="Google" id="ProtNLM"/>
    </source>
</evidence>
<proteinExistence type="predicted"/>
<organism evidence="2 3">
    <name type="scientific">Pedosphaera parvula (strain Ellin514)</name>
    <dbReference type="NCBI Taxonomy" id="320771"/>
    <lineage>
        <taxon>Bacteria</taxon>
        <taxon>Pseudomonadati</taxon>
        <taxon>Verrucomicrobiota</taxon>
        <taxon>Pedosphaerae</taxon>
        <taxon>Pedosphaerales</taxon>
        <taxon>Pedosphaeraceae</taxon>
        <taxon>Pedosphaera</taxon>
    </lineage>
</organism>
<protein>
    <recommendedName>
        <fullName evidence="4">DUF3568 family protein</fullName>
    </recommendedName>
</protein>
<reference evidence="2 3" key="1">
    <citation type="journal article" date="2011" name="J. Bacteriol.">
        <title>Genome sequence of 'Pedosphaera parvula' Ellin514, an aerobic Verrucomicrobial isolate from pasture soil.</title>
        <authorList>
            <person name="Kant R."/>
            <person name="van Passel M.W."/>
            <person name="Sangwan P."/>
            <person name="Palva A."/>
            <person name="Lucas S."/>
            <person name="Copeland A."/>
            <person name="Lapidus A."/>
            <person name="Glavina Del Rio T."/>
            <person name="Dalin E."/>
            <person name="Tice H."/>
            <person name="Bruce D."/>
            <person name="Goodwin L."/>
            <person name="Pitluck S."/>
            <person name="Chertkov O."/>
            <person name="Larimer F.W."/>
            <person name="Land M.L."/>
            <person name="Hauser L."/>
            <person name="Brettin T.S."/>
            <person name="Detter J.C."/>
            <person name="Han S."/>
            <person name="de Vos W.M."/>
            <person name="Janssen P.H."/>
            <person name="Smidt H."/>
        </authorList>
    </citation>
    <scope>NUCLEOTIDE SEQUENCE [LARGE SCALE GENOMIC DNA]</scope>
    <source>
        <strain evidence="2 3">Ellin514</strain>
    </source>
</reference>